<dbReference type="Proteomes" id="UP000182649">
    <property type="component" value="Unassembled WGS sequence"/>
</dbReference>
<protein>
    <submittedName>
        <fullName evidence="1">Uncharacterized protein</fullName>
    </submittedName>
</protein>
<proteinExistence type="predicted"/>
<dbReference type="AlphaFoldDB" id="A0A1I7GB18"/>
<dbReference type="EMBL" id="FPBZ01000004">
    <property type="protein sequence ID" value="SFU45639.1"/>
    <property type="molecule type" value="Genomic_DNA"/>
</dbReference>
<dbReference type="RefSeq" id="WP_074973831.1">
    <property type="nucleotide sequence ID" value="NZ_FPBZ01000004.1"/>
</dbReference>
<evidence type="ECO:0000313" key="1">
    <source>
        <dbReference type="EMBL" id="SFU45639.1"/>
    </source>
</evidence>
<sequence length="142" mass="15734">MSTQMTVTKENALGATRATFQTKPQSNYKRLPPYGKRLMSIREAGKAPSRMVIAAFDWDLARAYPRIIIPNDLTPAEIEFRFLAGLPVQITYRSKDAHRVDAVAQEIVKVNPCFLATFALDLVGTGDAWAIIKPDLAIQEAA</sequence>
<gene>
    <name evidence="1" type="ORF">SAMN05216417_10473</name>
</gene>
<accession>A0A1I7GB18</accession>
<organism evidence="1 2">
    <name type="scientific">Nitrosospira multiformis</name>
    <dbReference type="NCBI Taxonomy" id="1231"/>
    <lineage>
        <taxon>Bacteria</taxon>
        <taxon>Pseudomonadati</taxon>
        <taxon>Pseudomonadota</taxon>
        <taxon>Betaproteobacteria</taxon>
        <taxon>Nitrosomonadales</taxon>
        <taxon>Nitrosomonadaceae</taxon>
        <taxon>Nitrosospira</taxon>
    </lineage>
</organism>
<reference evidence="2" key="1">
    <citation type="submission" date="2016-10" db="EMBL/GenBank/DDBJ databases">
        <authorList>
            <person name="Varghese N."/>
            <person name="Submissions S."/>
        </authorList>
    </citation>
    <scope>NUCLEOTIDE SEQUENCE [LARGE SCALE GENOMIC DNA]</scope>
    <source>
        <strain evidence="2">Nl14</strain>
    </source>
</reference>
<name>A0A1I7GB18_9PROT</name>
<evidence type="ECO:0000313" key="2">
    <source>
        <dbReference type="Proteomes" id="UP000182649"/>
    </source>
</evidence>
<dbReference type="OrthoDB" id="8565682at2"/>